<sequence length="173" mass="20279">MEIKEIELVTGKKYCMLGDYTYTYLRMTKNGWSKWRCTKTAQCCAFFEANESERPRRLVKVSGTHNHEPPKYQQTASGKYVKVFKSNIKTKTIVADLREIEMVSGKKYYMLNNYTYSYRYRTKYGAKWRCTKTSVCHAYIIVNDDGALVKICGAHNHHPRKYVLTEDGQFVHV</sequence>
<protein>
    <submittedName>
        <fullName evidence="1">SFRICE_008147</fullName>
    </submittedName>
</protein>
<gene>
    <name evidence="1" type="ORF">SFRICE_008147</name>
</gene>
<reference evidence="1" key="1">
    <citation type="submission" date="2016-07" db="EMBL/GenBank/DDBJ databases">
        <authorList>
            <person name="Bretaudeau A."/>
        </authorList>
    </citation>
    <scope>NUCLEOTIDE SEQUENCE</scope>
    <source>
        <strain evidence="1">Rice</strain>
        <tissue evidence="1">Whole body</tissue>
    </source>
</reference>
<dbReference type="EMBL" id="ODYU01000374">
    <property type="protein sequence ID" value="SOQ35050.1"/>
    <property type="molecule type" value="Genomic_DNA"/>
</dbReference>
<proteinExistence type="predicted"/>
<dbReference type="Gene3D" id="2.20.25.240">
    <property type="match status" value="2"/>
</dbReference>
<accession>A0A2H1V2I2</accession>
<evidence type="ECO:0000313" key="1">
    <source>
        <dbReference type="EMBL" id="SOQ35050.1"/>
    </source>
</evidence>
<organism evidence="1">
    <name type="scientific">Spodoptera frugiperda</name>
    <name type="common">Fall armyworm</name>
    <dbReference type="NCBI Taxonomy" id="7108"/>
    <lineage>
        <taxon>Eukaryota</taxon>
        <taxon>Metazoa</taxon>
        <taxon>Ecdysozoa</taxon>
        <taxon>Arthropoda</taxon>
        <taxon>Hexapoda</taxon>
        <taxon>Insecta</taxon>
        <taxon>Pterygota</taxon>
        <taxon>Neoptera</taxon>
        <taxon>Endopterygota</taxon>
        <taxon>Lepidoptera</taxon>
        <taxon>Glossata</taxon>
        <taxon>Ditrysia</taxon>
        <taxon>Noctuoidea</taxon>
        <taxon>Noctuidae</taxon>
        <taxon>Amphipyrinae</taxon>
        <taxon>Spodoptera</taxon>
    </lineage>
</organism>
<name>A0A2H1V2I2_SPOFR</name>
<dbReference type="AlphaFoldDB" id="A0A2H1V2I2"/>